<dbReference type="GO" id="GO:0022857">
    <property type="term" value="F:transmembrane transporter activity"/>
    <property type="evidence" value="ECO:0007669"/>
    <property type="project" value="UniProtKB-ARBA"/>
</dbReference>
<keyword evidence="4 6" id="KW-0067">ATP-binding</keyword>
<dbReference type="Pfam" id="PF00005">
    <property type="entry name" value="ABC_tran"/>
    <property type="match status" value="1"/>
</dbReference>
<gene>
    <name evidence="6" type="ORF">FC774_12615</name>
</gene>
<dbReference type="GO" id="GO:0016887">
    <property type="term" value="F:ATP hydrolysis activity"/>
    <property type="evidence" value="ECO:0007669"/>
    <property type="project" value="InterPro"/>
</dbReference>
<dbReference type="Proteomes" id="UP000476820">
    <property type="component" value="Unassembled WGS sequence"/>
</dbReference>
<comment type="caution">
    <text evidence="6">The sequence shown here is derived from an EMBL/GenBank/DDBJ whole genome shotgun (WGS) entry which is preliminary data.</text>
</comment>
<dbReference type="GO" id="GO:0005524">
    <property type="term" value="F:ATP binding"/>
    <property type="evidence" value="ECO:0007669"/>
    <property type="project" value="UniProtKB-KW"/>
</dbReference>
<protein>
    <submittedName>
        <fullName evidence="6">ABC transporter ATP-binding protein</fullName>
    </submittedName>
</protein>
<evidence type="ECO:0000313" key="6">
    <source>
        <dbReference type="EMBL" id="NFF88700.1"/>
    </source>
</evidence>
<evidence type="ECO:0000259" key="5">
    <source>
        <dbReference type="PROSITE" id="PS50893"/>
    </source>
</evidence>
<dbReference type="Gene3D" id="3.40.50.300">
    <property type="entry name" value="P-loop containing nucleotide triphosphate hydrolases"/>
    <property type="match status" value="1"/>
</dbReference>
<dbReference type="InterPro" id="IPR017871">
    <property type="entry name" value="ABC_transporter-like_CS"/>
</dbReference>
<evidence type="ECO:0000313" key="7">
    <source>
        <dbReference type="Proteomes" id="UP000476820"/>
    </source>
</evidence>
<feature type="domain" description="ABC transporter" evidence="5">
    <location>
        <begin position="4"/>
        <end position="226"/>
    </location>
</feature>
<accession>A0A0M1M2M3</accession>
<dbReference type="OrthoDB" id="9802264at2"/>
<dbReference type="PROSITE" id="PS00211">
    <property type="entry name" value="ABC_TRANSPORTER_1"/>
    <property type="match status" value="1"/>
</dbReference>
<dbReference type="InterPro" id="IPR003439">
    <property type="entry name" value="ABC_transporter-like_ATP-bd"/>
</dbReference>
<evidence type="ECO:0000256" key="4">
    <source>
        <dbReference type="ARBA" id="ARBA00022840"/>
    </source>
</evidence>
<keyword evidence="2" id="KW-0813">Transport</keyword>
<dbReference type="InterPro" id="IPR027417">
    <property type="entry name" value="P-loop_NTPase"/>
</dbReference>
<dbReference type="InterPro" id="IPR003593">
    <property type="entry name" value="AAA+_ATPase"/>
</dbReference>
<dbReference type="SMART" id="SM00382">
    <property type="entry name" value="AAA"/>
    <property type="match status" value="1"/>
</dbReference>
<proteinExistence type="inferred from homology"/>
<organism evidence="6 7">
    <name type="scientific">Clostridium botulinum</name>
    <dbReference type="NCBI Taxonomy" id="1491"/>
    <lineage>
        <taxon>Bacteria</taxon>
        <taxon>Bacillati</taxon>
        <taxon>Bacillota</taxon>
        <taxon>Clostridia</taxon>
        <taxon>Eubacteriales</taxon>
        <taxon>Clostridiaceae</taxon>
        <taxon>Clostridium</taxon>
    </lineage>
</organism>
<evidence type="ECO:0000256" key="2">
    <source>
        <dbReference type="ARBA" id="ARBA00022448"/>
    </source>
</evidence>
<dbReference type="RefSeq" id="WP_053532510.1">
    <property type="nucleotide sequence ID" value="NZ_JACBBU010000011.1"/>
</dbReference>
<name>A0A0M1M2M3_CLOBO</name>
<sequence length="226" mass="25502">MCLLRLNEIGKVYGNGDTRIDALKGINININEGDFVAIIGKSGSGKSTLLNILGGIDKPTSGEYHIENENISNFNEKKLAIIRNEYFGFVLQYFGLIKDYTVYENITLPLKYSKKKHYNEKDRVSELLKTLFISDKANVYPTDLSGGQCQRVAIARALINEPRIILADEPTGALDKKTGEQIFELLKNLNNRGMTVIIATHDEKIYKNCKRLIKIEDGKIIFDKNI</sequence>
<comment type="similarity">
    <text evidence="1">Belongs to the ABC transporter superfamily.</text>
</comment>
<reference evidence="6 7" key="1">
    <citation type="submission" date="2019-04" db="EMBL/GenBank/DDBJ databases">
        <title>Genome sequencing of Clostridium botulinum Groups I-IV and Clostridium butyricum.</title>
        <authorList>
            <person name="Brunt J."/>
            <person name="Van Vliet A.H.M."/>
            <person name="Stringer S.C."/>
            <person name="Carter A.T."/>
            <person name="Peck M.W."/>
        </authorList>
    </citation>
    <scope>NUCLEOTIDE SEQUENCE [LARGE SCALE GENOMIC DNA]</scope>
    <source>
        <strain evidence="6 7">1605</strain>
    </source>
</reference>
<keyword evidence="3" id="KW-0547">Nucleotide-binding</keyword>
<dbReference type="PANTHER" id="PTHR42798">
    <property type="entry name" value="LIPOPROTEIN-RELEASING SYSTEM ATP-BINDING PROTEIN LOLD"/>
    <property type="match status" value="1"/>
</dbReference>
<dbReference type="SUPFAM" id="SSF52540">
    <property type="entry name" value="P-loop containing nucleoside triphosphate hydrolases"/>
    <property type="match status" value="1"/>
</dbReference>
<dbReference type="EMBL" id="SWOV01000037">
    <property type="protein sequence ID" value="NFF88700.1"/>
    <property type="molecule type" value="Genomic_DNA"/>
</dbReference>
<dbReference type="CDD" id="cd03255">
    <property type="entry name" value="ABC_MJ0796_LolCDE_FtsE"/>
    <property type="match status" value="1"/>
</dbReference>
<dbReference type="PANTHER" id="PTHR42798:SF6">
    <property type="entry name" value="CELL DIVISION ATP-BINDING PROTEIN FTSE"/>
    <property type="match status" value="1"/>
</dbReference>
<evidence type="ECO:0000256" key="1">
    <source>
        <dbReference type="ARBA" id="ARBA00005417"/>
    </source>
</evidence>
<dbReference type="FunFam" id="3.40.50.300:FF:000032">
    <property type="entry name" value="Export ABC transporter ATP-binding protein"/>
    <property type="match status" value="1"/>
</dbReference>
<evidence type="ECO:0000256" key="3">
    <source>
        <dbReference type="ARBA" id="ARBA00022741"/>
    </source>
</evidence>
<dbReference type="AlphaFoldDB" id="A0A0M1M2M3"/>
<dbReference type="PROSITE" id="PS50893">
    <property type="entry name" value="ABC_TRANSPORTER_2"/>
    <property type="match status" value="1"/>
</dbReference>
<dbReference type="InterPro" id="IPR017911">
    <property type="entry name" value="MacB-like_ATP-bd"/>
</dbReference>
<dbReference type="GO" id="GO:0098796">
    <property type="term" value="C:membrane protein complex"/>
    <property type="evidence" value="ECO:0007669"/>
    <property type="project" value="UniProtKB-ARBA"/>
</dbReference>